<organism evidence="2 3">
    <name type="scientific">Nonomuraea deserti</name>
    <dbReference type="NCBI Taxonomy" id="1848322"/>
    <lineage>
        <taxon>Bacteria</taxon>
        <taxon>Bacillati</taxon>
        <taxon>Actinomycetota</taxon>
        <taxon>Actinomycetes</taxon>
        <taxon>Streptosporangiales</taxon>
        <taxon>Streptosporangiaceae</taxon>
        <taxon>Nonomuraea</taxon>
    </lineage>
</organism>
<comment type="caution">
    <text evidence="2">The sequence shown here is derived from an EMBL/GenBank/DDBJ whole genome shotgun (WGS) entry which is preliminary data.</text>
</comment>
<proteinExistence type="predicted"/>
<keyword evidence="1" id="KW-0472">Membrane</keyword>
<feature type="transmembrane region" description="Helical" evidence="1">
    <location>
        <begin position="232"/>
        <end position="253"/>
    </location>
</feature>
<evidence type="ECO:0000256" key="1">
    <source>
        <dbReference type="SAM" id="Phobius"/>
    </source>
</evidence>
<feature type="transmembrane region" description="Helical" evidence="1">
    <location>
        <begin position="177"/>
        <end position="198"/>
    </location>
</feature>
<keyword evidence="1" id="KW-0812">Transmembrane</keyword>
<name>A0A4R4VJC1_9ACTN</name>
<keyword evidence="3" id="KW-1185">Reference proteome</keyword>
<gene>
    <name evidence="2" type="ORF">E1292_16235</name>
</gene>
<dbReference type="RefSeq" id="WP_132596047.1">
    <property type="nucleotide sequence ID" value="NZ_SMKO01000036.1"/>
</dbReference>
<feature type="transmembrane region" description="Helical" evidence="1">
    <location>
        <begin position="147"/>
        <end position="170"/>
    </location>
</feature>
<sequence length="258" mass="25797">MRYAVYAEWTKLRTMPGPGWLLAGTVVLTVALSAVAASSVTCASAGCGHDAARIGLQGVQLGQATVALLAVLMVCGEYGTGMIRTSLVAMPRRTAVLAAKAAVLTGLTLAAGTAAVLGSVLAGRLLLPGSGFTPAHGYPPLSPADGPTLRAAAGSVLYLALIALLSLGVATAVRDSAAATGTVLGLLYLLPLAVRMVADEEAQRLLWQLSPASAGLAVQATTDAAVLPLGPWAGLGVLAAWASAALLAGGLLLRRRDA</sequence>
<dbReference type="AlphaFoldDB" id="A0A4R4VJC1"/>
<feature type="transmembrane region" description="Helical" evidence="1">
    <location>
        <begin position="61"/>
        <end position="80"/>
    </location>
</feature>
<dbReference type="EMBL" id="SMKO01000036">
    <property type="protein sequence ID" value="TDD05818.1"/>
    <property type="molecule type" value="Genomic_DNA"/>
</dbReference>
<evidence type="ECO:0000313" key="2">
    <source>
        <dbReference type="EMBL" id="TDD05818.1"/>
    </source>
</evidence>
<protein>
    <submittedName>
        <fullName evidence="2">ABC transporter permease</fullName>
    </submittedName>
</protein>
<dbReference type="Proteomes" id="UP000295258">
    <property type="component" value="Unassembled WGS sequence"/>
</dbReference>
<feature type="transmembrane region" description="Helical" evidence="1">
    <location>
        <begin position="101"/>
        <end position="127"/>
    </location>
</feature>
<reference evidence="2 3" key="1">
    <citation type="submission" date="2019-03" db="EMBL/GenBank/DDBJ databases">
        <title>Draft genome sequences of novel Actinobacteria.</title>
        <authorList>
            <person name="Sahin N."/>
            <person name="Ay H."/>
            <person name="Saygin H."/>
        </authorList>
    </citation>
    <scope>NUCLEOTIDE SEQUENCE [LARGE SCALE GENOMIC DNA]</scope>
    <source>
        <strain evidence="2 3">KC310</strain>
    </source>
</reference>
<evidence type="ECO:0000313" key="3">
    <source>
        <dbReference type="Proteomes" id="UP000295258"/>
    </source>
</evidence>
<keyword evidence="1" id="KW-1133">Transmembrane helix</keyword>
<accession>A0A4R4VJC1</accession>